<reference evidence="1 2" key="1">
    <citation type="submission" date="2017-06" db="EMBL/GenBank/DDBJ databases">
        <title>Investigating the central metabolism of Clostridium thermosuccinogenes.</title>
        <authorList>
            <person name="Koendjbiharie J.G."/>
            <person name="van Kranenburg R."/>
        </authorList>
    </citation>
    <scope>NUCLEOTIDE SEQUENCE [LARGE SCALE GENOMIC DNA]</scope>
    <source>
        <strain evidence="1 2">DSM 5806</strain>
    </source>
</reference>
<dbReference type="InterPro" id="IPR045721">
    <property type="entry name" value="DUF6075"/>
</dbReference>
<organism evidence="1 2">
    <name type="scientific">Clostridium thermosuccinogenes</name>
    <dbReference type="NCBI Taxonomy" id="84032"/>
    <lineage>
        <taxon>Bacteria</taxon>
        <taxon>Bacillati</taxon>
        <taxon>Bacillota</taxon>
        <taxon>Clostridia</taxon>
        <taxon>Eubacteriales</taxon>
        <taxon>Clostridiaceae</taxon>
        <taxon>Clostridium</taxon>
    </lineage>
</organism>
<keyword evidence="2" id="KW-1185">Reference proteome</keyword>
<evidence type="ECO:0000313" key="2">
    <source>
        <dbReference type="Proteomes" id="UP000236151"/>
    </source>
</evidence>
<dbReference type="Pfam" id="PF19552">
    <property type="entry name" value="DUF6075"/>
    <property type="match status" value="1"/>
</dbReference>
<dbReference type="RefSeq" id="WP_103080962.1">
    <property type="nucleotide sequence ID" value="NZ_CP021850.1"/>
</dbReference>
<dbReference type="AlphaFoldDB" id="A0A2K2FHG9"/>
<proteinExistence type="predicted"/>
<dbReference type="Proteomes" id="UP000236151">
    <property type="component" value="Unassembled WGS sequence"/>
</dbReference>
<accession>A0A2K2FHG9</accession>
<name>A0A2K2FHG9_9CLOT</name>
<dbReference type="KEGG" id="cthd:CDO33_13825"/>
<comment type="caution">
    <text evidence="1">The sequence shown here is derived from an EMBL/GenBank/DDBJ whole genome shotgun (WGS) entry which is preliminary data.</text>
</comment>
<evidence type="ECO:0000313" key="1">
    <source>
        <dbReference type="EMBL" id="PNU00375.1"/>
    </source>
</evidence>
<protein>
    <submittedName>
        <fullName evidence="1">Uncharacterized protein</fullName>
    </submittedName>
</protein>
<gene>
    <name evidence="1" type="ORF">CDQ84_06765</name>
</gene>
<dbReference type="OrthoDB" id="9800530at2"/>
<dbReference type="EMBL" id="NIOJ01000012">
    <property type="protein sequence ID" value="PNU00375.1"/>
    <property type="molecule type" value="Genomic_DNA"/>
</dbReference>
<sequence length="135" mass="15905">MENIRFASKEHETFYYNMLKAARNSDVFRKAFFYTIGISAETRNHITSLFDFEESLIKPEGLSAPWQTGSTKRLCRLAFNLWNGWTEEGKEQYSAPYYLFDCSFAPYFFEAIRLRYPEYCRSLELSVLSPAGKER</sequence>